<name>A0A918BTT2_9ACTN</name>
<evidence type="ECO:0000256" key="1">
    <source>
        <dbReference type="SAM" id="SignalP"/>
    </source>
</evidence>
<dbReference type="Proteomes" id="UP000658320">
    <property type="component" value="Unassembled WGS sequence"/>
</dbReference>
<dbReference type="InterPro" id="IPR006311">
    <property type="entry name" value="TAT_signal"/>
</dbReference>
<accession>A0A918BTT2</accession>
<comment type="caution">
    <text evidence="2">The sequence shown here is derived from an EMBL/GenBank/DDBJ whole genome shotgun (WGS) entry which is preliminary data.</text>
</comment>
<dbReference type="AlphaFoldDB" id="A0A918BTT2"/>
<feature type="signal peptide" evidence="1">
    <location>
        <begin position="1"/>
        <end position="32"/>
    </location>
</feature>
<reference evidence="2" key="2">
    <citation type="submission" date="2020-09" db="EMBL/GenBank/DDBJ databases">
        <authorList>
            <person name="Sun Q."/>
            <person name="Ohkuma M."/>
        </authorList>
    </citation>
    <scope>NUCLEOTIDE SEQUENCE</scope>
    <source>
        <strain evidence="2">JCM 4346</strain>
    </source>
</reference>
<keyword evidence="1" id="KW-0732">Signal</keyword>
<evidence type="ECO:0000313" key="3">
    <source>
        <dbReference type="Proteomes" id="UP000658320"/>
    </source>
</evidence>
<sequence length="426" mass="45241">MTMTRRAILKGMAAAPFVGVAGTLLSPTTAHAATIDAGQFSLTSRSSNRHGEFADLTAQLGSVLTKVDAATVIAGTNRSAKALTGAPSTVEAFQTGFTWDDADQAVAYWIPQGVTTSADAFGNGLYPAGGSNKVVLVSWFFETDPDADGVDEYALDKGMRLTFVDYANPAAPRYQHVLLVEPVKTATGAYSFNPVRKHAGGIMWYGDLLYVVDTYKGLRVFDLRTLFKVATAEGNVCGLHTDGQYYGYGYQYVLPQSHAYDNAGAYLRYTTIGLDRASTPDSLVISEYSTSGTVSYTDGAFNGTGEPSTATPKVVRWNLDYTTRHLASLTATEAVTVAQQKIQGVVSRNSKHYLSVSNGPSGTGALRTFTSGAATASTVGDLAVGCEDLSYHSSGASGWAYGESVIWNVSEYAGKRYVYAVRADGS</sequence>
<keyword evidence="3" id="KW-1185">Reference proteome</keyword>
<reference evidence="2" key="1">
    <citation type="journal article" date="2014" name="Int. J. Syst. Evol. Microbiol.">
        <title>Complete genome sequence of Corynebacterium casei LMG S-19264T (=DSM 44701T), isolated from a smear-ripened cheese.</title>
        <authorList>
            <consortium name="US DOE Joint Genome Institute (JGI-PGF)"/>
            <person name="Walter F."/>
            <person name="Albersmeier A."/>
            <person name="Kalinowski J."/>
            <person name="Ruckert C."/>
        </authorList>
    </citation>
    <scope>NUCLEOTIDE SEQUENCE</scope>
    <source>
        <strain evidence="2">JCM 4346</strain>
    </source>
</reference>
<dbReference type="EMBL" id="BMSX01000001">
    <property type="protein sequence ID" value="GGQ91619.1"/>
    <property type="molecule type" value="Genomic_DNA"/>
</dbReference>
<dbReference type="PROSITE" id="PS51318">
    <property type="entry name" value="TAT"/>
    <property type="match status" value="1"/>
</dbReference>
<organism evidence="2 3">
    <name type="scientific">Streptomyces aurantiogriseus</name>
    <dbReference type="NCBI Taxonomy" id="66870"/>
    <lineage>
        <taxon>Bacteria</taxon>
        <taxon>Bacillati</taxon>
        <taxon>Actinomycetota</taxon>
        <taxon>Actinomycetes</taxon>
        <taxon>Kitasatosporales</taxon>
        <taxon>Streptomycetaceae</taxon>
        <taxon>Streptomyces</taxon>
    </lineage>
</organism>
<evidence type="ECO:0000313" key="2">
    <source>
        <dbReference type="EMBL" id="GGQ91619.1"/>
    </source>
</evidence>
<proteinExistence type="predicted"/>
<dbReference type="RefSeq" id="WP_189931265.1">
    <property type="nucleotide sequence ID" value="NZ_BMSX01000001.1"/>
</dbReference>
<feature type="chain" id="PRO_5036779478" description="Secreted protein" evidence="1">
    <location>
        <begin position="33"/>
        <end position="426"/>
    </location>
</feature>
<evidence type="ECO:0008006" key="4">
    <source>
        <dbReference type="Google" id="ProtNLM"/>
    </source>
</evidence>
<protein>
    <recommendedName>
        <fullName evidence="4">Secreted protein</fullName>
    </recommendedName>
</protein>
<gene>
    <name evidence="2" type="ORF">GCM10010251_02630</name>
</gene>